<organism evidence="1 2">
    <name type="scientific">Mesorhizobium plurifarium</name>
    <dbReference type="NCBI Taxonomy" id="69974"/>
    <lineage>
        <taxon>Bacteria</taxon>
        <taxon>Pseudomonadati</taxon>
        <taxon>Pseudomonadota</taxon>
        <taxon>Alphaproteobacteria</taxon>
        <taxon>Hyphomicrobiales</taxon>
        <taxon>Phyllobacteriaceae</taxon>
        <taxon>Mesorhizobium</taxon>
    </lineage>
</organism>
<reference evidence="2" key="1">
    <citation type="submission" date="2014-08" db="EMBL/GenBank/DDBJ databases">
        <authorList>
            <person name="Moulin L."/>
        </authorList>
    </citation>
    <scope>NUCLEOTIDE SEQUENCE [LARGE SCALE GENOMIC DNA]</scope>
</reference>
<name>A0A090E3S8_MESPL</name>
<accession>A0A090E3S8</accession>
<sequence>MFGREASRSVLGAFAVERQGEDHAFEESESFTPSLEKILLYGERFC</sequence>
<evidence type="ECO:0000313" key="2">
    <source>
        <dbReference type="Proteomes" id="UP000045285"/>
    </source>
</evidence>
<dbReference type="Proteomes" id="UP000045285">
    <property type="component" value="Unassembled WGS sequence"/>
</dbReference>
<evidence type="ECO:0000313" key="1">
    <source>
        <dbReference type="EMBL" id="CDX21482.1"/>
    </source>
</evidence>
<dbReference type="EMBL" id="CCMZ01000031">
    <property type="protein sequence ID" value="CDX21482.1"/>
    <property type="molecule type" value="Genomic_DNA"/>
</dbReference>
<dbReference type="AlphaFoldDB" id="A0A090E3S8"/>
<keyword evidence="2" id="KW-1185">Reference proteome</keyword>
<gene>
    <name evidence="1" type="ORF">MPL3356_370008</name>
</gene>
<protein>
    <submittedName>
        <fullName evidence="1">Uncharacterized protein</fullName>
    </submittedName>
</protein>
<proteinExistence type="predicted"/>